<sequence>MSSNLNRAPRLVRSRLLAYYYGRGRLAVFTIAPPQLNRPRPISTAPLKATKMASPLLKWDNPSPERSIQRLLDAGDINKWGWIVYRTAYQPELDAAWAMLQRLVLENLHESIAESDAPEIADRMDWPFVAGPELEGASLDELKRRFRAWARADAPRGLGPYEPGISRGSRYDFFVQADEEALRSLVPDPGSTHSALLSSAHVNLVRGWVDPRQGEEATDANGEPVDNEDWMKIQLDVISTHYYIELGDDDAWYAYYRAPPDGICMS</sequence>
<proteinExistence type="predicted"/>
<reference evidence="1" key="1">
    <citation type="journal article" date="2021" name="Nat. Commun.">
        <title>Genetic determinants of endophytism in the Arabidopsis root mycobiome.</title>
        <authorList>
            <person name="Mesny F."/>
            <person name="Miyauchi S."/>
            <person name="Thiergart T."/>
            <person name="Pickel B."/>
            <person name="Atanasova L."/>
            <person name="Karlsson M."/>
            <person name="Huettel B."/>
            <person name="Barry K.W."/>
            <person name="Haridas S."/>
            <person name="Chen C."/>
            <person name="Bauer D."/>
            <person name="Andreopoulos W."/>
            <person name="Pangilinan J."/>
            <person name="LaButti K."/>
            <person name="Riley R."/>
            <person name="Lipzen A."/>
            <person name="Clum A."/>
            <person name="Drula E."/>
            <person name="Henrissat B."/>
            <person name="Kohler A."/>
            <person name="Grigoriev I.V."/>
            <person name="Martin F.M."/>
            <person name="Hacquard S."/>
        </authorList>
    </citation>
    <scope>NUCLEOTIDE SEQUENCE</scope>
    <source>
        <strain evidence="1">MPI-CAGE-CH-0235</strain>
    </source>
</reference>
<dbReference type="EMBL" id="JAGPNK010000008">
    <property type="protein sequence ID" value="KAH7316833.1"/>
    <property type="molecule type" value="Genomic_DNA"/>
</dbReference>
<name>A0A8K0WRQ3_9HYPO</name>
<comment type="caution">
    <text evidence="1">The sequence shown here is derived from an EMBL/GenBank/DDBJ whole genome shotgun (WGS) entry which is preliminary data.</text>
</comment>
<dbReference type="AlphaFoldDB" id="A0A8K0WRQ3"/>
<keyword evidence="2" id="KW-1185">Reference proteome</keyword>
<evidence type="ECO:0000313" key="1">
    <source>
        <dbReference type="EMBL" id="KAH7316833.1"/>
    </source>
</evidence>
<dbReference type="Proteomes" id="UP000813444">
    <property type="component" value="Unassembled WGS sequence"/>
</dbReference>
<accession>A0A8K0WRQ3</accession>
<gene>
    <name evidence="1" type="ORF">B0I35DRAFT_264180</name>
</gene>
<dbReference type="OrthoDB" id="4424523at2759"/>
<evidence type="ECO:0000313" key="2">
    <source>
        <dbReference type="Proteomes" id="UP000813444"/>
    </source>
</evidence>
<organism evidence="1 2">
    <name type="scientific">Stachybotrys elegans</name>
    <dbReference type="NCBI Taxonomy" id="80388"/>
    <lineage>
        <taxon>Eukaryota</taxon>
        <taxon>Fungi</taxon>
        <taxon>Dikarya</taxon>
        <taxon>Ascomycota</taxon>
        <taxon>Pezizomycotina</taxon>
        <taxon>Sordariomycetes</taxon>
        <taxon>Hypocreomycetidae</taxon>
        <taxon>Hypocreales</taxon>
        <taxon>Stachybotryaceae</taxon>
        <taxon>Stachybotrys</taxon>
    </lineage>
</organism>
<protein>
    <submittedName>
        <fullName evidence="1">Uncharacterized protein</fullName>
    </submittedName>
</protein>